<organism evidence="2 3">
    <name type="scientific">Candidatus Nitrosymbiomonas proteolyticus</name>
    <dbReference type="NCBI Taxonomy" id="2608984"/>
    <lineage>
        <taxon>Bacteria</taxon>
        <taxon>Bacillati</taxon>
        <taxon>Armatimonadota</taxon>
        <taxon>Armatimonadota incertae sedis</taxon>
        <taxon>Candidatus Nitrosymbiomonas</taxon>
    </lineage>
</organism>
<protein>
    <submittedName>
        <fullName evidence="2">Uncharacterized protein</fullName>
    </submittedName>
</protein>
<feature type="region of interest" description="Disordered" evidence="1">
    <location>
        <begin position="419"/>
        <end position="447"/>
    </location>
</feature>
<dbReference type="AlphaFoldDB" id="A0A809SDA1"/>
<accession>A0A809SDA1</accession>
<proteinExistence type="predicted"/>
<feature type="region of interest" description="Disordered" evidence="1">
    <location>
        <begin position="53"/>
        <end position="73"/>
    </location>
</feature>
<dbReference type="KEGG" id="npy:NPRO_04590"/>
<name>A0A809SDA1_9BACT</name>
<evidence type="ECO:0000313" key="2">
    <source>
        <dbReference type="EMBL" id="BBO22864.1"/>
    </source>
</evidence>
<evidence type="ECO:0000256" key="1">
    <source>
        <dbReference type="SAM" id="MobiDB-lite"/>
    </source>
</evidence>
<gene>
    <name evidence="2" type="ORF">NPRO_04590</name>
</gene>
<sequence length="447" mass="49732">MATRSAKWLWIGLGFLCAVCGLSGVLMYKFLTNLLVGDLSELAAAVEKERAETRRQGIPLEPEDLQRTPAVPPDRNAAPLYREAFRKLPEIPSDVDQAIQRVLRSEASEPDFTQVAAKFDGLEPWLQTVIRATRLPNCDFERDWSQGMYLELPELAEMKKCAKWLTIRGVIAARRGNVAKFEESLRAASQIGVHLSQEPILISSLVQISCDMVAQQGIAAALRANPSNAALLSASKKVLLSSFPRPDLRSILGGECVLTVAAIRRLTNLNELYPEASATESLSVSSAVTPEMKKAFETQYLRKLRECVQIVAKYDEDYLLQAEALQGLLGTKRTIPRVIDLVDMALFPAIEQVSHSIGRHQARYELTKAYVAILDFHRTKKRWPKDLAEVGEFVDPLAKRPLRYFPSDGGFTIYSVGVDGRDDGGRERREAGPTDSPTAFDEVMKFP</sequence>
<dbReference type="EMBL" id="AP021858">
    <property type="protein sequence ID" value="BBO22864.1"/>
    <property type="molecule type" value="Genomic_DNA"/>
</dbReference>
<evidence type="ECO:0000313" key="3">
    <source>
        <dbReference type="Proteomes" id="UP000662873"/>
    </source>
</evidence>
<dbReference type="Proteomes" id="UP000662873">
    <property type="component" value="Chromosome"/>
</dbReference>
<feature type="compositionally biased region" description="Basic and acidic residues" evidence="1">
    <location>
        <begin position="419"/>
        <end position="432"/>
    </location>
</feature>
<reference evidence="2" key="1">
    <citation type="journal article" name="DNA Res.">
        <title>The physiological potential of anammox bacteria as revealed by their core genome structure.</title>
        <authorList>
            <person name="Okubo T."/>
            <person name="Toyoda A."/>
            <person name="Fukuhara K."/>
            <person name="Uchiyama I."/>
            <person name="Harigaya Y."/>
            <person name="Kuroiwa M."/>
            <person name="Suzuki T."/>
            <person name="Murakami Y."/>
            <person name="Suwa Y."/>
            <person name="Takami H."/>
        </authorList>
    </citation>
    <scope>NUCLEOTIDE SEQUENCE</scope>
    <source>
        <strain evidence="2">317325-2</strain>
    </source>
</reference>